<dbReference type="GO" id="GO:0031491">
    <property type="term" value="F:nucleosome binding"/>
    <property type="evidence" value="ECO:0007669"/>
    <property type="project" value="TreeGrafter"/>
</dbReference>
<dbReference type="OrthoDB" id="10251642at2759"/>
<keyword evidence="6" id="KW-0175">Coiled coil</keyword>
<dbReference type="FunFam" id="2.30.29.30:FF:000017">
    <property type="entry name" value="FACT complex subunit SPT16"/>
    <property type="match status" value="1"/>
</dbReference>
<dbReference type="Gene3D" id="2.30.29.210">
    <property type="entry name" value="FACT complex subunit Spt16p/Cdc68p"/>
    <property type="match status" value="1"/>
</dbReference>
<comment type="subcellular location">
    <subcellularLocation>
        <location evidence="10">Nucleus</location>
    </subcellularLocation>
    <subcellularLocation>
        <location evidence="10">Chromosome</location>
    </subcellularLocation>
</comment>
<keyword evidence="15" id="KW-1185">Reference proteome</keyword>
<dbReference type="Pfam" id="PF08644">
    <property type="entry name" value="SPT16"/>
    <property type="match status" value="1"/>
</dbReference>
<protein>
    <recommendedName>
        <fullName evidence="10">FACT complex subunit</fullName>
    </recommendedName>
</protein>
<evidence type="ECO:0000256" key="8">
    <source>
        <dbReference type="ARBA" id="ARBA00023204"/>
    </source>
</evidence>
<dbReference type="PANTHER" id="PTHR13980:SF15">
    <property type="entry name" value="FACT COMPLEX SUBUNIT SPT16"/>
    <property type="match status" value="1"/>
</dbReference>
<evidence type="ECO:0000313" key="15">
    <source>
        <dbReference type="Proteomes" id="UP001165063"/>
    </source>
</evidence>
<evidence type="ECO:0000256" key="10">
    <source>
        <dbReference type="RuleBase" id="RU367052"/>
    </source>
</evidence>
<dbReference type="AlphaFoldDB" id="A0A9W6Z7D5"/>
<evidence type="ECO:0000256" key="4">
    <source>
        <dbReference type="ARBA" id="ARBA00022763"/>
    </source>
</evidence>
<dbReference type="Pfam" id="PF24824">
    <property type="entry name" value="PH_SPT16"/>
    <property type="match status" value="1"/>
</dbReference>
<dbReference type="Gene3D" id="2.30.29.30">
    <property type="entry name" value="Pleckstrin-homology domain (PH domain)/Phosphotyrosine-binding domain (PTB)"/>
    <property type="match status" value="1"/>
</dbReference>
<evidence type="ECO:0000259" key="12">
    <source>
        <dbReference type="SMART" id="SM01286"/>
    </source>
</evidence>
<gene>
    <name evidence="14" type="ORF">Amon01_000854900</name>
</gene>
<evidence type="ECO:0000256" key="5">
    <source>
        <dbReference type="ARBA" id="ARBA00023015"/>
    </source>
</evidence>
<dbReference type="InterPro" id="IPR013719">
    <property type="entry name" value="RTT106/SPT16-like_middle_dom"/>
</dbReference>
<dbReference type="GO" id="GO:0035101">
    <property type="term" value="C:FACT complex"/>
    <property type="evidence" value="ECO:0007669"/>
    <property type="project" value="UniProtKB-UniRule"/>
</dbReference>
<feature type="domain" description="Histone chaperone RTT106/FACT complex subunit SPT16-like middle" evidence="13">
    <location>
        <begin position="269"/>
        <end position="359"/>
    </location>
</feature>
<keyword evidence="7 10" id="KW-0804">Transcription</keyword>
<dbReference type="Pfam" id="PF08512">
    <property type="entry name" value="Rttp106-like_middle"/>
    <property type="match status" value="1"/>
</dbReference>
<organism evidence="14 15">
    <name type="scientific">Ambrosiozyma monospora</name>
    <name type="common">Yeast</name>
    <name type="synonym">Endomycopsis monosporus</name>
    <dbReference type="NCBI Taxonomy" id="43982"/>
    <lineage>
        <taxon>Eukaryota</taxon>
        <taxon>Fungi</taxon>
        <taxon>Dikarya</taxon>
        <taxon>Ascomycota</taxon>
        <taxon>Saccharomycotina</taxon>
        <taxon>Pichiomycetes</taxon>
        <taxon>Pichiales</taxon>
        <taxon>Pichiaceae</taxon>
        <taxon>Ambrosiozyma</taxon>
    </lineage>
</organism>
<dbReference type="SMART" id="SM01286">
    <property type="entry name" value="SPT16"/>
    <property type="match status" value="1"/>
</dbReference>
<evidence type="ECO:0000256" key="1">
    <source>
        <dbReference type="ARBA" id="ARBA00010779"/>
    </source>
</evidence>
<feature type="domain" description="FACT complex subunit SPT16 middle" evidence="12">
    <location>
        <begin position="13"/>
        <end position="146"/>
    </location>
</feature>
<evidence type="ECO:0000259" key="13">
    <source>
        <dbReference type="SMART" id="SM01287"/>
    </source>
</evidence>
<evidence type="ECO:0000256" key="7">
    <source>
        <dbReference type="ARBA" id="ARBA00023163"/>
    </source>
</evidence>
<keyword evidence="2 10" id="KW-0158">Chromosome</keyword>
<comment type="subunit">
    <text evidence="10">Component of the FACT complex.</text>
</comment>
<keyword evidence="9 10" id="KW-0539">Nucleus</keyword>
<comment type="function">
    <text evidence="10">Component of the FACT complex, a general chromatin factor that acts to reorganize nucleosomes. The FACT complex is involved in multiple processes that require DNA as a template such as mRNA elongation, DNA replication and DNA repair. During transcription elongation the FACT complex acts as a histone chaperone that both destabilizes and restores nucleosomal structure. It facilitates the passage of RNA polymerase II and transcription by promoting the dissociation of one histone H2A-H2B dimer from the nucleosome, then subsequently promotes the reestablishment of the nucleosome following the passage of RNA polymerase II.</text>
</comment>
<evidence type="ECO:0000256" key="3">
    <source>
        <dbReference type="ARBA" id="ARBA00022705"/>
    </source>
</evidence>
<proteinExistence type="inferred from homology"/>
<evidence type="ECO:0000313" key="14">
    <source>
        <dbReference type="EMBL" id="GMG56482.1"/>
    </source>
</evidence>
<dbReference type="Proteomes" id="UP001165063">
    <property type="component" value="Unassembled WGS sequence"/>
</dbReference>
<comment type="similarity">
    <text evidence="1 10">Belongs to the peptidase M24 family. SPT16 subfamily.</text>
</comment>
<keyword evidence="4 10" id="KW-0227">DNA damage</keyword>
<dbReference type="Gene3D" id="2.30.29.150">
    <property type="match status" value="1"/>
</dbReference>
<dbReference type="InterPro" id="IPR011993">
    <property type="entry name" value="PH-like_dom_sf"/>
</dbReference>
<keyword evidence="8 10" id="KW-0234">DNA repair</keyword>
<dbReference type="FunFam" id="2.30.29.150:FF:000002">
    <property type="entry name" value="FACT complex subunit SPT16"/>
    <property type="match status" value="1"/>
</dbReference>
<dbReference type="InterPro" id="IPR013953">
    <property type="entry name" value="FACT_SPT16_M"/>
</dbReference>
<dbReference type="GO" id="GO:0006368">
    <property type="term" value="P:transcription elongation by RNA polymerase II"/>
    <property type="evidence" value="ECO:0007669"/>
    <property type="project" value="TreeGrafter"/>
</dbReference>
<dbReference type="PANTHER" id="PTHR13980">
    <property type="entry name" value="CDC68 RELATED"/>
    <property type="match status" value="1"/>
</dbReference>
<dbReference type="InterPro" id="IPR040258">
    <property type="entry name" value="Spt16"/>
</dbReference>
<evidence type="ECO:0000256" key="2">
    <source>
        <dbReference type="ARBA" id="ARBA00022454"/>
    </source>
</evidence>
<dbReference type="EMBL" id="BSXU01007691">
    <property type="protein sequence ID" value="GMG56482.1"/>
    <property type="molecule type" value="Genomic_DNA"/>
</dbReference>
<evidence type="ECO:0000256" key="11">
    <source>
        <dbReference type="SAM" id="MobiDB-lite"/>
    </source>
</evidence>
<dbReference type="InterPro" id="IPR056595">
    <property type="entry name" value="Fact-SPT16_PH"/>
</dbReference>
<name>A0A9W6Z7D5_AMBMO</name>
<reference evidence="14" key="1">
    <citation type="submission" date="2023-04" db="EMBL/GenBank/DDBJ databases">
        <title>Ambrosiozyma monospora NBRC 1965.</title>
        <authorList>
            <person name="Ichikawa N."/>
            <person name="Sato H."/>
            <person name="Tonouchi N."/>
        </authorList>
    </citation>
    <scope>NUCLEOTIDE SEQUENCE</scope>
    <source>
        <strain evidence="14">NBRC 1965</strain>
    </source>
</reference>
<sequence>MNPMSENLKSRVIPVPFHINAYKNGSKTEEGEYTHLRLNFNSPGIASSKRAELPYEPGDDKQFIRSLSFRSKDGARMTEVLKKITEMKKGAIKREAEKKERADIVTQASLIEVSRPRRLDNVFVRPTPDTKRLPGMVTIHQNGLRYQSISRSDQRVDVLFSNIKHLFFQSCKGELLVIVHCHLKTPIMIGKKKTYDVQFYREASDITVDETGNRKRKYRYGDEDELEQEQEERRRKAMLDKEFKSFAEHISDAANGLVDLDVPFRELGFQGVPSRAAVNCLPTRDCLIQLIDLPFLVITLSEVEVAHFERVQFGLKNFDLVFVFKDFSKPVVHVSTIPMESLEDVKAWLTDVDIPYSEGTVNLNWTTIMKTIQADPYQFFVDGGWTFLTGSGESDDEGEESEAESDFNPTDDDPEDEPESDYSDEVDDESDSFEDESDDDSDVAESDNVSEEEFSD</sequence>
<comment type="caution">
    <text evidence="14">The sequence shown here is derived from an EMBL/GenBank/DDBJ whole genome shotgun (WGS) entry which is preliminary data.</text>
</comment>
<dbReference type="SMART" id="SM01287">
    <property type="entry name" value="Rtt106"/>
    <property type="match status" value="1"/>
</dbReference>
<keyword evidence="5 10" id="KW-0805">Transcription regulation</keyword>
<evidence type="ECO:0000256" key="6">
    <source>
        <dbReference type="ARBA" id="ARBA00023054"/>
    </source>
</evidence>
<dbReference type="GO" id="GO:0006260">
    <property type="term" value="P:DNA replication"/>
    <property type="evidence" value="ECO:0007669"/>
    <property type="project" value="UniProtKB-KW"/>
</dbReference>
<accession>A0A9W6Z7D5</accession>
<keyword evidence="3 10" id="KW-0235">DNA replication</keyword>
<feature type="region of interest" description="Disordered" evidence="11">
    <location>
        <begin position="390"/>
        <end position="456"/>
    </location>
</feature>
<evidence type="ECO:0000256" key="9">
    <source>
        <dbReference type="ARBA" id="ARBA00023242"/>
    </source>
</evidence>
<feature type="compositionally biased region" description="Acidic residues" evidence="11">
    <location>
        <begin position="393"/>
        <end position="456"/>
    </location>
</feature>
<dbReference type="GO" id="GO:0006281">
    <property type="term" value="P:DNA repair"/>
    <property type="evidence" value="ECO:0007669"/>
    <property type="project" value="UniProtKB-UniRule"/>
</dbReference>